<accession>A0ABN3M3A1</accession>
<dbReference type="RefSeq" id="WP_344256469.1">
    <property type="nucleotide sequence ID" value="NZ_BAAARE010000018.1"/>
</dbReference>
<keyword evidence="4" id="KW-1185">Reference proteome</keyword>
<evidence type="ECO:0000313" key="4">
    <source>
        <dbReference type="Proteomes" id="UP001500730"/>
    </source>
</evidence>
<feature type="region of interest" description="Disordered" evidence="1">
    <location>
        <begin position="1"/>
        <end position="28"/>
    </location>
</feature>
<dbReference type="EMBL" id="BAAARE010000018">
    <property type="protein sequence ID" value="GAA2495143.1"/>
    <property type="molecule type" value="Genomic_DNA"/>
</dbReference>
<evidence type="ECO:0000313" key="3">
    <source>
        <dbReference type="EMBL" id="GAA2495143.1"/>
    </source>
</evidence>
<sequence>MNEPSADPGPCADQLPSDRPAPNGPSRGLDLAVALDLVMLERGLSAEQAYELIRLGAERSGRDLHAVATDVIDLGTSRLPR</sequence>
<dbReference type="Proteomes" id="UP001500730">
    <property type="component" value="Unassembled WGS sequence"/>
</dbReference>
<comment type="caution">
    <text evidence="3">The sequence shown here is derived from an EMBL/GenBank/DDBJ whole genome shotgun (WGS) entry which is preliminary data.</text>
</comment>
<dbReference type="Pfam" id="PF03861">
    <property type="entry name" value="ANTAR"/>
    <property type="match status" value="1"/>
</dbReference>
<name>A0ABN3M3A1_9MICO</name>
<feature type="domain" description="ANTAR" evidence="2">
    <location>
        <begin position="34"/>
        <end position="72"/>
    </location>
</feature>
<gene>
    <name evidence="3" type="ORF">GCM10009858_36530</name>
</gene>
<dbReference type="Gene3D" id="1.10.10.10">
    <property type="entry name" value="Winged helix-like DNA-binding domain superfamily/Winged helix DNA-binding domain"/>
    <property type="match status" value="1"/>
</dbReference>
<reference evidence="3 4" key="1">
    <citation type="journal article" date="2019" name="Int. J. Syst. Evol. Microbiol.">
        <title>The Global Catalogue of Microorganisms (GCM) 10K type strain sequencing project: providing services to taxonomists for standard genome sequencing and annotation.</title>
        <authorList>
            <consortium name="The Broad Institute Genomics Platform"/>
            <consortium name="The Broad Institute Genome Sequencing Center for Infectious Disease"/>
            <person name="Wu L."/>
            <person name="Ma J."/>
        </authorList>
    </citation>
    <scope>NUCLEOTIDE SEQUENCE [LARGE SCALE GENOMIC DNA]</scope>
    <source>
        <strain evidence="3 4">JCM 16259</strain>
    </source>
</reference>
<protein>
    <recommendedName>
        <fullName evidence="2">ANTAR domain-containing protein</fullName>
    </recommendedName>
</protein>
<organism evidence="3 4">
    <name type="scientific">Terrabacter carboxydivorans</name>
    <dbReference type="NCBI Taxonomy" id="619730"/>
    <lineage>
        <taxon>Bacteria</taxon>
        <taxon>Bacillati</taxon>
        <taxon>Actinomycetota</taxon>
        <taxon>Actinomycetes</taxon>
        <taxon>Micrococcales</taxon>
        <taxon>Intrasporangiaceae</taxon>
        <taxon>Terrabacter</taxon>
    </lineage>
</organism>
<evidence type="ECO:0000259" key="2">
    <source>
        <dbReference type="Pfam" id="PF03861"/>
    </source>
</evidence>
<dbReference type="InterPro" id="IPR036388">
    <property type="entry name" value="WH-like_DNA-bd_sf"/>
</dbReference>
<evidence type="ECO:0000256" key="1">
    <source>
        <dbReference type="SAM" id="MobiDB-lite"/>
    </source>
</evidence>
<dbReference type="InterPro" id="IPR005561">
    <property type="entry name" value="ANTAR"/>
</dbReference>
<proteinExistence type="predicted"/>